<keyword evidence="2" id="KW-1185">Reference proteome</keyword>
<dbReference type="RefSeq" id="WP_103313120.1">
    <property type="nucleotide sequence ID" value="NZ_PPPD01000001.1"/>
</dbReference>
<dbReference type="Proteomes" id="UP000236379">
    <property type="component" value="Unassembled WGS sequence"/>
</dbReference>
<protein>
    <submittedName>
        <fullName evidence="1">Uncharacterized protein</fullName>
    </submittedName>
</protein>
<dbReference type="EMBL" id="PPPD01000001">
    <property type="protein sequence ID" value="PNY82688.1"/>
    <property type="molecule type" value="Genomic_DNA"/>
</dbReference>
<dbReference type="AlphaFoldDB" id="A0A2K3V1N6"/>
<evidence type="ECO:0000313" key="1">
    <source>
        <dbReference type="EMBL" id="PNY82688.1"/>
    </source>
</evidence>
<gene>
    <name evidence="1" type="ORF">CVO96_16205</name>
</gene>
<reference evidence="1 2" key="1">
    <citation type="submission" date="2018-01" db="EMBL/GenBank/DDBJ databases">
        <title>Deinococcus koreensis sp. nov., a radiation-resistant bacterium isolated from river water.</title>
        <authorList>
            <person name="Choi A."/>
        </authorList>
    </citation>
    <scope>NUCLEOTIDE SEQUENCE [LARGE SCALE GENOMIC DNA]</scope>
    <source>
        <strain evidence="1 2">SJW1-2</strain>
    </source>
</reference>
<proteinExistence type="predicted"/>
<name>A0A2K3V1N6_9DEIO</name>
<organism evidence="1 2">
    <name type="scientific">Deinococcus koreensis</name>
    <dbReference type="NCBI Taxonomy" id="2054903"/>
    <lineage>
        <taxon>Bacteria</taxon>
        <taxon>Thermotogati</taxon>
        <taxon>Deinococcota</taxon>
        <taxon>Deinococci</taxon>
        <taxon>Deinococcales</taxon>
        <taxon>Deinococcaceae</taxon>
        <taxon>Deinococcus</taxon>
    </lineage>
</organism>
<sequence length="89" mass="9278">MRGDGTTALYTADAGDAPETFGFDQSGLLWLSAGGYGPGAVAFDPVAGAVTRTLEAESQSPRSALQWSGGVWRTWSDSTTNTTYASLLK</sequence>
<accession>A0A2K3V1N6</accession>
<comment type="caution">
    <text evidence="1">The sequence shown here is derived from an EMBL/GenBank/DDBJ whole genome shotgun (WGS) entry which is preliminary data.</text>
</comment>
<dbReference type="OrthoDB" id="59988at2"/>
<evidence type="ECO:0000313" key="2">
    <source>
        <dbReference type="Proteomes" id="UP000236379"/>
    </source>
</evidence>